<dbReference type="AlphaFoldDB" id="A0A9P6INW7"/>
<evidence type="ECO:0000256" key="1">
    <source>
        <dbReference type="ARBA" id="ARBA00004123"/>
    </source>
</evidence>
<dbReference type="PANTHER" id="PTHR40621:SF6">
    <property type="entry name" value="AP-1-LIKE TRANSCRIPTION FACTOR YAP1-RELATED"/>
    <property type="match status" value="1"/>
</dbReference>
<dbReference type="GO" id="GO:0001228">
    <property type="term" value="F:DNA-binding transcription activator activity, RNA polymerase II-specific"/>
    <property type="evidence" value="ECO:0007669"/>
    <property type="project" value="TreeGrafter"/>
</dbReference>
<reference evidence="5" key="1">
    <citation type="journal article" date="2020" name="Fungal Divers.">
        <title>Resolving the Mortierellaceae phylogeny through synthesis of multi-gene phylogenetics and phylogenomics.</title>
        <authorList>
            <person name="Vandepol N."/>
            <person name="Liber J."/>
            <person name="Desiro A."/>
            <person name="Na H."/>
            <person name="Kennedy M."/>
            <person name="Barry K."/>
            <person name="Grigoriev I.V."/>
            <person name="Miller A.N."/>
            <person name="O'Donnell K."/>
            <person name="Stajich J.E."/>
            <person name="Bonito G."/>
        </authorList>
    </citation>
    <scope>NUCLEOTIDE SEQUENCE</scope>
    <source>
        <strain evidence="5">MES-2147</strain>
    </source>
</reference>
<evidence type="ECO:0000259" key="4">
    <source>
        <dbReference type="Pfam" id="PF08601"/>
    </source>
</evidence>
<sequence length="102" mass="10990">TTAIQVPTPAPVPASAPVQKRIPSEPAEEECGPTKHTLPPLGENERALPCPQAWEQISKHPKFDDADIDQLCAEMKSKAKCSGHGPVIPVSDIDKLMSKLDQ</sequence>
<dbReference type="Pfam" id="PF08601">
    <property type="entry name" value="PAP1"/>
    <property type="match status" value="1"/>
</dbReference>
<dbReference type="PANTHER" id="PTHR40621">
    <property type="entry name" value="TRANSCRIPTION FACTOR KAPC-RELATED"/>
    <property type="match status" value="1"/>
</dbReference>
<evidence type="ECO:0000313" key="6">
    <source>
        <dbReference type="Proteomes" id="UP000749646"/>
    </source>
</evidence>
<evidence type="ECO:0000256" key="2">
    <source>
        <dbReference type="ARBA" id="ARBA00023242"/>
    </source>
</evidence>
<name>A0A9P6INW7_9FUNG</name>
<feature type="domain" description="Transcription factor PAP1" evidence="4">
    <location>
        <begin position="43"/>
        <end position="99"/>
    </location>
</feature>
<dbReference type="Gene3D" id="1.10.238.100">
    <property type="entry name" value="YAP1 redox domain. Chain B"/>
    <property type="match status" value="1"/>
</dbReference>
<comment type="subcellular location">
    <subcellularLocation>
        <location evidence="1">Nucleus</location>
    </subcellularLocation>
</comment>
<dbReference type="SUPFAM" id="SSF111430">
    <property type="entry name" value="YAP1 redox domain"/>
    <property type="match status" value="1"/>
</dbReference>
<keyword evidence="6" id="KW-1185">Reference proteome</keyword>
<evidence type="ECO:0000313" key="5">
    <source>
        <dbReference type="EMBL" id="KAF9942884.1"/>
    </source>
</evidence>
<evidence type="ECO:0000256" key="3">
    <source>
        <dbReference type="SAM" id="MobiDB-lite"/>
    </source>
</evidence>
<comment type="caution">
    <text evidence="5">The sequence shown here is derived from an EMBL/GenBank/DDBJ whole genome shotgun (WGS) entry which is preliminary data.</text>
</comment>
<accession>A0A9P6INW7</accession>
<feature type="non-terminal residue" evidence="5">
    <location>
        <position position="1"/>
    </location>
</feature>
<dbReference type="InterPro" id="IPR050936">
    <property type="entry name" value="AP-1-like"/>
</dbReference>
<dbReference type="InterPro" id="IPR013910">
    <property type="entry name" value="TF_PAP1"/>
</dbReference>
<gene>
    <name evidence="5" type="primary">YAP1_1</name>
    <name evidence="5" type="ORF">BGZ65_001197</name>
</gene>
<dbReference type="GO" id="GO:0090575">
    <property type="term" value="C:RNA polymerase II transcription regulator complex"/>
    <property type="evidence" value="ECO:0007669"/>
    <property type="project" value="TreeGrafter"/>
</dbReference>
<feature type="non-terminal residue" evidence="5">
    <location>
        <position position="102"/>
    </location>
</feature>
<dbReference type="OrthoDB" id="2593073at2759"/>
<proteinExistence type="predicted"/>
<keyword evidence="5" id="KW-0238">DNA-binding</keyword>
<organism evidence="5 6">
    <name type="scientific">Modicella reniformis</name>
    <dbReference type="NCBI Taxonomy" id="1440133"/>
    <lineage>
        <taxon>Eukaryota</taxon>
        <taxon>Fungi</taxon>
        <taxon>Fungi incertae sedis</taxon>
        <taxon>Mucoromycota</taxon>
        <taxon>Mortierellomycotina</taxon>
        <taxon>Mortierellomycetes</taxon>
        <taxon>Mortierellales</taxon>
        <taxon>Mortierellaceae</taxon>
        <taxon>Modicella</taxon>
    </lineage>
</organism>
<dbReference type="EMBL" id="JAAAHW010009306">
    <property type="protein sequence ID" value="KAF9942884.1"/>
    <property type="molecule type" value="Genomic_DNA"/>
</dbReference>
<keyword evidence="2" id="KW-0539">Nucleus</keyword>
<protein>
    <submittedName>
        <fullName evidence="5">DNA-binding transcription factor yap1</fullName>
    </submittedName>
</protein>
<dbReference type="Proteomes" id="UP000749646">
    <property type="component" value="Unassembled WGS sequence"/>
</dbReference>
<dbReference type="GO" id="GO:0000976">
    <property type="term" value="F:transcription cis-regulatory region binding"/>
    <property type="evidence" value="ECO:0007669"/>
    <property type="project" value="InterPro"/>
</dbReference>
<dbReference type="InterPro" id="IPR023167">
    <property type="entry name" value="Yap1_redox_dom_sf"/>
</dbReference>
<feature type="region of interest" description="Disordered" evidence="3">
    <location>
        <begin position="1"/>
        <end position="46"/>
    </location>
</feature>